<protein>
    <submittedName>
        <fullName evidence="1">Uncharacterized protein</fullName>
    </submittedName>
</protein>
<organism evidence="1 2">
    <name type="scientific">Didymella heteroderae</name>
    <dbReference type="NCBI Taxonomy" id="1769908"/>
    <lineage>
        <taxon>Eukaryota</taxon>
        <taxon>Fungi</taxon>
        <taxon>Dikarya</taxon>
        <taxon>Ascomycota</taxon>
        <taxon>Pezizomycotina</taxon>
        <taxon>Dothideomycetes</taxon>
        <taxon>Pleosporomycetidae</taxon>
        <taxon>Pleosporales</taxon>
        <taxon>Pleosporineae</taxon>
        <taxon>Didymellaceae</taxon>
        <taxon>Didymella</taxon>
    </lineage>
</organism>
<dbReference type="InterPro" id="IPR015943">
    <property type="entry name" value="WD40/YVTN_repeat-like_dom_sf"/>
</dbReference>
<comment type="caution">
    <text evidence="1">The sequence shown here is derived from an EMBL/GenBank/DDBJ whole genome shotgun (WGS) entry which is preliminary data.</text>
</comment>
<sequence length="283" mass="29995">MPVEHTLPFNRNLLITTPKAIHLRAPTSNKTVFECESADGIVNASAAPDNSSLLAIADGHGVILLDTAHPRVRSHELKGSTDVPRLLLFAPDSQTLFFNTALNNSIQAYSLANGDLLPSSHPHPSPPSVLAISGDGGVLLSASSAPPIVLIQDRRWAGIAAVHFKPRETPSVVTCAAFEALPGVADPSSIRFVLGFKDGTLALYRVILGPFGQDQFPLADAQSSHYRLRTVSLGAMSKLHKAAMGGVTAAAFISGYTSRVVSIGHDGRCRLVDLERGGQKLRT</sequence>
<gene>
    <name evidence="1" type="ORF">E8E12_001616</name>
</gene>
<keyword evidence="2" id="KW-1185">Reference proteome</keyword>
<dbReference type="InterPro" id="IPR036322">
    <property type="entry name" value="WD40_repeat_dom_sf"/>
</dbReference>
<dbReference type="AlphaFoldDB" id="A0A9P5BWI7"/>
<name>A0A9P5BWI7_9PLEO</name>
<dbReference type="Proteomes" id="UP000758155">
    <property type="component" value="Unassembled WGS sequence"/>
</dbReference>
<dbReference type="EMBL" id="SWKV01000086">
    <property type="protein sequence ID" value="KAF3033135.1"/>
    <property type="molecule type" value="Genomic_DNA"/>
</dbReference>
<dbReference type="OrthoDB" id="5362656at2759"/>
<evidence type="ECO:0000313" key="2">
    <source>
        <dbReference type="Proteomes" id="UP000758155"/>
    </source>
</evidence>
<dbReference type="Gene3D" id="2.130.10.10">
    <property type="entry name" value="YVTN repeat-like/Quinoprotein amine dehydrogenase"/>
    <property type="match status" value="1"/>
</dbReference>
<proteinExistence type="predicted"/>
<evidence type="ECO:0000313" key="1">
    <source>
        <dbReference type="EMBL" id="KAF3033135.1"/>
    </source>
</evidence>
<reference evidence="1" key="1">
    <citation type="submission" date="2019-04" db="EMBL/GenBank/DDBJ databases">
        <title>Sequencing of skin fungus with MAO and IRED activity.</title>
        <authorList>
            <person name="Marsaioli A.J."/>
            <person name="Bonatto J.M.C."/>
            <person name="Reis Junior O."/>
        </authorList>
    </citation>
    <scope>NUCLEOTIDE SEQUENCE</scope>
    <source>
        <strain evidence="1">28M1</strain>
    </source>
</reference>
<dbReference type="SUPFAM" id="SSF50978">
    <property type="entry name" value="WD40 repeat-like"/>
    <property type="match status" value="1"/>
</dbReference>
<accession>A0A9P5BWI7</accession>